<dbReference type="RefSeq" id="WP_330430979.1">
    <property type="nucleotide sequence ID" value="NZ_JAZDUF010000001.1"/>
</dbReference>
<feature type="transmembrane region" description="Helical" evidence="1">
    <location>
        <begin position="301"/>
        <end position="320"/>
    </location>
</feature>
<dbReference type="Proteomes" id="UP001347146">
    <property type="component" value="Unassembled WGS sequence"/>
</dbReference>
<feature type="transmembrane region" description="Helical" evidence="1">
    <location>
        <begin position="326"/>
        <end position="344"/>
    </location>
</feature>
<comment type="caution">
    <text evidence="2">The sequence shown here is derived from an EMBL/GenBank/DDBJ whole genome shotgun (WGS) entry which is preliminary data.</text>
</comment>
<evidence type="ECO:0000313" key="2">
    <source>
        <dbReference type="EMBL" id="MEE3849344.1"/>
    </source>
</evidence>
<accession>A0ABU7M894</accession>
<evidence type="ECO:0000313" key="3">
    <source>
        <dbReference type="Proteomes" id="UP001347146"/>
    </source>
</evidence>
<dbReference type="EMBL" id="JAZDUF010000001">
    <property type="protein sequence ID" value="MEE3849344.1"/>
    <property type="molecule type" value="Genomic_DNA"/>
</dbReference>
<name>A0ABU7M894_9ACTN</name>
<feature type="transmembrane region" description="Helical" evidence="1">
    <location>
        <begin position="12"/>
        <end position="32"/>
    </location>
</feature>
<sequence length="359" mass="39035">MSGRANAVVIRSIYGTAAVEWFLIFAIATILLTRLYLQLAGYPQVGGGTLHIAHALWGGALMMLALIVGWLFLGPATRVASIVMGGIGFGLFLDEIGKFVTKDNDYFYGPSAEIMYILVVAVLLLSRIVRDVKKPTVAEAMANAATIAADGVSHGLPRRRRRQADEFLAIAADRGADPIVIEHIRGLLAASRDTPDRLMRLRDRATGLIPQSFRSPRWVAVVGWLIVITSAATLIVGVLAVVVNDRDMDGQVMDDIEFYFEISRNATASWILFVSSVVTLALSLPAMIARRRADRLWPLRSLRLAALVFTVSNALVDFALDGFGALVNLAIGLFSLAIISYHLGEQVTTPRPDTHGLRV</sequence>
<protein>
    <submittedName>
        <fullName evidence="2">Uncharacterized protein</fullName>
    </submittedName>
</protein>
<gene>
    <name evidence="2" type="ORF">VZC37_03310</name>
</gene>
<feature type="transmembrane region" description="Helical" evidence="1">
    <location>
        <begin position="268"/>
        <end position="289"/>
    </location>
</feature>
<feature type="transmembrane region" description="Helical" evidence="1">
    <location>
        <begin position="80"/>
        <end position="100"/>
    </location>
</feature>
<feature type="transmembrane region" description="Helical" evidence="1">
    <location>
        <begin position="106"/>
        <end position="125"/>
    </location>
</feature>
<feature type="transmembrane region" description="Helical" evidence="1">
    <location>
        <begin position="218"/>
        <end position="243"/>
    </location>
</feature>
<keyword evidence="3" id="KW-1185">Reference proteome</keyword>
<evidence type="ECO:0000256" key="1">
    <source>
        <dbReference type="SAM" id="Phobius"/>
    </source>
</evidence>
<reference evidence="2 3" key="1">
    <citation type="submission" date="2024-01" db="EMBL/GenBank/DDBJ databases">
        <title>Draft genome sequence of Gordonia sp. LSe1-13.</title>
        <authorList>
            <person name="Suphannarot A."/>
            <person name="Mingma R."/>
        </authorList>
    </citation>
    <scope>NUCLEOTIDE SEQUENCE [LARGE SCALE GENOMIC DNA]</scope>
    <source>
        <strain evidence="2 3">LSe1-13</strain>
    </source>
</reference>
<organism evidence="2 3">
    <name type="scientific">Gordonia sesuvii</name>
    <dbReference type="NCBI Taxonomy" id="3116777"/>
    <lineage>
        <taxon>Bacteria</taxon>
        <taxon>Bacillati</taxon>
        <taxon>Actinomycetota</taxon>
        <taxon>Actinomycetes</taxon>
        <taxon>Mycobacteriales</taxon>
        <taxon>Gordoniaceae</taxon>
        <taxon>Gordonia</taxon>
    </lineage>
</organism>
<keyword evidence="1" id="KW-1133">Transmembrane helix</keyword>
<proteinExistence type="predicted"/>
<keyword evidence="1" id="KW-0472">Membrane</keyword>
<feature type="transmembrane region" description="Helical" evidence="1">
    <location>
        <begin position="52"/>
        <end position="73"/>
    </location>
</feature>
<keyword evidence="1" id="KW-0812">Transmembrane</keyword>